<sequence>MPQKIQVKNIRHGNPGLSGWYAILPEPEPTHVLEEDLTADWLVIGGGFAGLSAARRLLQLREKESIVLLDSIRIGEGSSGRNSGFMIDLPHDISSDSYAGAVERDIRQTMQNRYAIAFAAKTAEDYGFSQEVFNPCGKINGAASEKGDRHNREYVVHLNSMGEESTWLDASDMKRITGSDYYLSGLLTPKTVTIQAAAYVRGFAQGLSRNVNIYENSPVIAMKRADGIWKVNTPKGSVSAPKVILCVNGHLQSFGFLKRRLMHIFLYASMTRAMTTEEIRRLGGEPSWGVAPANPFGSSVRKICGVGGHRILMRNKFHFNSTMEASDSDIQRTVRNHDRSFQRRFPMLKNLEMEYRWGGRLCLSWNGVPVFGEIEDGLFAACCQNGVGVSKGTLSGILAAEYASGFQNSYIEDYLNEEQPTRLPPEPLASIGATAYLNWQEWRAGLEK</sequence>
<gene>
    <name evidence="2" type="ORF">METZ01_LOCUS65801</name>
</gene>
<protein>
    <recommendedName>
        <fullName evidence="1">FAD dependent oxidoreductase domain-containing protein</fullName>
    </recommendedName>
</protein>
<evidence type="ECO:0000313" key="2">
    <source>
        <dbReference type="EMBL" id="SVA12947.1"/>
    </source>
</evidence>
<dbReference type="Pfam" id="PF01266">
    <property type="entry name" value="DAO"/>
    <property type="match status" value="1"/>
</dbReference>
<dbReference type="InterPro" id="IPR036188">
    <property type="entry name" value="FAD/NAD-bd_sf"/>
</dbReference>
<dbReference type="EMBL" id="UINC01004249">
    <property type="protein sequence ID" value="SVA12947.1"/>
    <property type="molecule type" value="Genomic_DNA"/>
</dbReference>
<accession>A0A381TDZ2</accession>
<proteinExistence type="predicted"/>
<dbReference type="Gene3D" id="3.50.50.60">
    <property type="entry name" value="FAD/NAD(P)-binding domain"/>
    <property type="match status" value="1"/>
</dbReference>
<reference evidence="2" key="1">
    <citation type="submission" date="2018-05" db="EMBL/GenBank/DDBJ databases">
        <authorList>
            <person name="Lanie J.A."/>
            <person name="Ng W.-L."/>
            <person name="Kazmierczak K.M."/>
            <person name="Andrzejewski T.M."/>
            <person name="Davidsen T.M."/>
            <person name="Wayne K.J."/>
            <person name="Tettelin H."/>
            <person name="Glass J.I."/>
            <person name="Rusch D."/>
            <person name="Podicherti R."/>
            <person name="Tsui H.-C.T."/>
            <person name="Winkler M.E."/>
        </authorList>
    </citation>
    <scope>NUCLEOTIDE SEQUENCE</scope>
</reference>
<dbReference type="Gene3D" id="3.30.9.10">
    <property type="entry name" value="D-Amino Acid Oxidase, subunit A, domain 2"/>
    <property type="match status" value="1"/>
</dbReference>
<dbReference type="GO" id="GO:0005737">
    <property type="term" value="C:cytoplasm"/>
    <property type="evidence" value="ECO:0007669"/>
    <property type="project" value="TreeGrafter"/>
</dbReference>
<dbReference type="InterPro" id="IPR006076">
    <property type="entry name" value="FAD-dep_OxRdtase"/>
</dbReference>
<organism evidence="2">
    <name type="scientific">marine metagenome</name>
    <dbReference type="NCBI Taxonomy" id="408172"/>
    <lineage>
        <taxon>unclassified sequences</taxon>
        <taxon>metagenomes</taxon>
        <taxon>ecological metagenomes</taxon>
    </lineage>
</organism>
<evidence type="ECO:0000259" key="1">
    <source>
        <dbReference type="Pfam" id="PF01266"/>
    </source>
</evidence>
<dbReference type="PANTHER" id="PTHR13847:SF281">
    <property type="entry name" value="FAD DEPENDENT OXIDOREDUCTASE DOMAIN-CONTAINING PROTEIN"/>
    <property type="match status" value="1"/>
</dbReference>
<name>A0A381TDZ2_9ZZZZ</name>
<dbReference type="AlphaFoldDB" id="A0A381TDZ2"/>
<dbReference type="PANTHER" id="PTHR13847">
    <property type="entry name" value="SARCOSINE DEHYDROGENASE-RELATED"/>
    <property type="match status" value="1"/>
</dbReference>
<feature type="domain" description="FAD dependent oxidoreductase" evidence="1">
    <location>
        <begin position="40"/>
        <end position="401"/>
    </location>
</feature>
<dbReference type="SUPFAM" id="SSF51905">
    <property type="entry name" value="FAD/NAD(P)-binding domain"/>
    <property type="match status" value="1"/>
</dbReference>